<organism evidence="3 4">
    <name type="scientific">Jonquetella anthropi DSM 22815</name>
    <dbReference type="NCBI Taxonomy" id="885272"/>
    <lineage>
        <taxon>Bacteria</taxon>
        <taxon>Thermotogati</taxon>
        <taxon>Synergistota</taxon>
        <taxon>Synergistia</taxon>
        <taxon>Synergistales</taxon>
        <taxon>Dethiosulfovibrionaceae</taxon>
        <taxon>Jonquetella</taxon>
    </lineage>
</organism>
<sequence>MREIPVETLQMNPMSLISEEWMLITAGDEKRGYNTMTAAWGHLGAIWGHGKGLPTAVVYIRPQRYTREFVDREPLFSLSFFPRSYRKQLQYLGSHSGRDEDKVAKAGLTPAFGDGFTYFAESSLVMVCRKLYRGEITADGFVDAQIIEDNYPLRDFHVMYIGEIVKVLEAESGQK</sequence>
<evidence type="ECO:0000259" key="2">
    <source>
        <dbReference type="Pfam" id="PF01613"/>
    </source>
</evidence>
<dbReference type="STRING" id="885272.JonanDRAFT_0493"/>
<evidence type="ECO:0000313" key="3">
    <source>
        <dbReference type="EMBL" id="EHM12899.1"/>
    </source>
</evidence>
<comment type="similarity">
    <text evidence="1">Belongs to the flavoredoxin family.</text>
</comment>
<dbReference type="EMBL" id="CM001376">
    <property type="protein sequence ID" value="EHM12899.1"/>
    <property type="molecule type" value="Genomic_DNA"/>
</dbReference>
<gene>
    <name evidence="3" type="ORF">JonanDRAFT_0493</name>
</gene>
<reference evidence="3 4" key="1">
    <citation type="submission" date="2011-11" db="EMBL/GenBank/DDBJ databases">
        <title>The Noncontiguous Finished genome of Jonquetella anthropi DSM 22815.</title>
        <authorList>
            <consortium name="US DOE Joint Genome Institute (JGI-PGF)"/>
            <person name="Lucas S."/>
            <person name="Copeland A."/>
            <person name="Lapidus A."/>
            <person name="Glavina del Rio T."/>
            <person name="Dalin E."/>
            <person name="Tice H."/>
            <person name="Bruce D."/>
            <person name="Goodwin L."/>
            <person name="Pitluck S."/>
            <person name="Peters L."/>
            <person name="Mikhailova N."/>
            <person name="Held B."/>
            <person name="Kyrpides N."/>
            <person name="Mavromatis K."/>
            <person name="Ivanova N."/>
            <person name="Markowitz V."/>
            <person name="Cheng J.-F."/>
            <person name="Hugenholtz P."/>
            <person name="Woyke T."/>
            <person name="Wu D."/>
            <person name="Gronow S."/>
            <person name="Wellnitz S."/>
            <person name="Brambilla E."/>
            <person name="Klenk H.-P."/>
            <person name="Eisen J.A."/>
        </authorList>
    </citation>
    <scope>NUCLEOTIDE SEQUENCE [LARGE SCALE GENOMIC DNA]</scope>
    <source>
        <strain evidence="3 4">DSM 22815</strain>
    </source>
</reference>
<dbReference type="PANTHER" id="PTHR43567">
    <property type="entry name" value="FLAVOREDOXIN-RELATED-RELATED"/>
    <property type="match status" value="1"/>
</dbReference>
<dbReference type="SUPFAM" id="SSF50475">
    <property type="entry name" value="FMN-binding split barrel"/>
    <property type="match status" value="1"/>
</dbReference>
<accession>H0UJN1</accession>
<dbReference type="InterPro" id="IPR052174">
    <property type="entry name" value="Flavoredoxin"/>
</dbReference>
<dbReference type="GO" id="GO:0016646">
    <property type="term" value="F:oxidoreductase activity, acting on the CH-NH group of donors, NAD or NADP as acceptor"/>
    <property type="evidence" value="ECO:0007669"/>
    <property type="project" value="UniProtKB-ARBA"/>
</dbReference>
<dbReference type="PANTHER" id="PTHR43567:SF5">
    <property type="entry name" value="HYPOTHETICAL CYTOSOLIC PROTEIN"/>
    <property type="match status" value="1"/>
</dbReference>
<evidence type="ECO:0000256" key="1">
    <source>
        <dbReference type="ARBA" id="ARBA00038054"/>
    </source>
</evidence>
<dbReference type="HOGENOM" id="CLU_102849_0_0_0"/>
<proteinExistence type="inferred from homology"/>
<keyword evidence="4" id="KW-1185">Reference proteome</keyword>
<dbReference type="InterPro" id="IPR012349">
    <property type="entry name" value="Split_barrel_FMN-bd"/>
</dbReference>
<dbReference type="OrthoDB" id="9791490at2"/>
<dbReference type="Pfam" id="PF01613">
    <property type="entry name" value="Flavin_Reduct"/>
    <property type="match status" value="1"/>
</dbReference>
<dbReference type="AlphaFoldDB" id="H0UJN1"/>
<name>H0UJN1_9BACT</name>
<dbReference type="InterPro" id="IPR002563">
    <property type="entry name" value="Flavin_Rdtase-like_dom"/>
</dbReference>
<feature type="domain" description="Flavin reductase like" evidence="2">
    <location>
        <begin position="17"/>
        <end position="172"/>
    </location>
</feature>
<dbReference type="Gene3D" id="2.30.110.10">
    <property type="entry name" value="Electron Transport, Fmn-binding Protein, Chain A"/>
    <property type="match status" value="1"/>
</dbReference>
<dbReference type="Proteomes" id="UP000003806">
    <property type="component" value="Chromosome"/>
</dbReference>
<evidence type="ECO:0000313" key="4">
    <source>
        <dbReference type="Proteomes" id="UP000003806"/>
    </source>
</evidence>
<protein>
    <submittedName>
        <fullName evidence="3">Conserved protein of DIM6/NTAB family</fullName>
    </submittedName>
</protein>
<dbReference type="eggNOG" id="COG1853">
    <property type="taxonomic scope" value="Bacteria"/>
</dbReference>
<dbReference type="GO" id="GO:0010181">
    <property type="term" value="F:FMN binding"/>
    <property type="evidence" value="ECO:0007669"/>
    <property type="project" value="InterPro"/>
</dbReference>